<dbReference type="InterPro" id="IPR038712">
    <property type="entry name" value="PixA-like_sf"/>
</dbReference>
<name>A0A127QKB5_9BURK</name>
<dbReference type="AlphaFoldDB" id="A0A127QKB5"/>
<keyword evidence="2" id="KW-1185">Reference proteome</keyword>
<gene>
    <name evidence="1" type="ORF">CAter282_2783</name>
</gene>
<accession>A0A127QKB5</accession>
<reference evidence="1 2" key="1">
    <citation type="submission" date="2015-11" db="EMBL/GenBank/DDBJ databases">
        <title>Exploring the genomic traits of fungus-feeding bacterial genus Collimonas.</title>
        <authorList>
            <person name="Song C."/>
            <person name="Schmidt R."/>
            <person name="de Jager V."/>
            <person name="Krzyzanowska D."/>
            <person name="Jongedijk E."/>
            <person name="Cankar K."/>
            <person name="Beekwilder J."/>
            <person name="van Veen A."/>
            <person name="de Boer W."/>
            <person name="van Veen J.A."/>
            <person name="Garbeva P."/>
        </authorList>
    </citation>
    <scope>NUCLEOTIDE SEQUENCE [LARGE SCALE GENOMIC DNA]</scope>
    <source>
        <strain evidence="1 2">Ter282</strain>
    </source>
</reference>
<organism evidence="1 2">
    <name type="scientific">Collimonas arenae</name>
    <dbReference type="NCBI Taxonomy" id="279058"/>
    <lineage>
        <taxon>Bacteria</taxon>
        <taxon>Pseudomonadati</taxon>
        <taxon>Pseudomonadota</taxon>
        <taxon>Betaproteobacteria</taxon>
        <taxon>Burkholderiales</taxon>
        <taxon>Oxalobacteraceae</taxon>
        <taxon>Collimonas</taxon>
    </lineage>
</organism>
<proteinExistence type="predicted"/>
<dbReference type="EMBL" id="CP013235">
    <property type="protein sequence ID" value="AMP10509.1"/>
    <property type="molecule type" value="Genomic_DNA"/>
</dbReference>
<dbReference type="Proteomes" id="UP000071778">
    <property type="component" value="Chromosome"/>
</dbReference>
<evidence type="ECO:0000313" key="1">
    <source>
        <dbReference type="EMBL" id="AMP10509.1"/>
    </source>
</evidence>
<dbReference type="RefSeq" id="WP_061533745.1">
    <property type="nucleotide sequence ID" value="NZ_CP013233.1"/>
</dbReference>
<dbReference type="Pfam" id="PF12306">
    <property type="entry name" value="PixA"/>
    <property type="match status" value="1"/>
</dbReference>
<dbReference type="InterPro" id="IPR021087">
    <property type="entry name" value="Uncharacterised_PixA/AidA"/>
</dbReference>
<sequence>MPTDLEVAAQSRQINVLTVIDTARIKRYYPHPSKDAQKPTAIDHGYQFMLCANSRGPVSGQGTADLHFQAHIGDTVSLTAVSIYDNADDAVIVYGIRHGEKNRVFNRFTQNLITRTGAVAPNPDSQNGLPAIQRKSIFSSFDGKIKNSGTQDFHILFSLYALADNGEQQDLFGYFRWNPSITVNGWKQEESNDA</sequence>
<dbReference type="Gene3D" id="2.60.40.3910">
    <property type="entry name" value="Inclusion body protein"/>
    <property type="match status" value="1"/>
</dbReference>
<dbReference type="OrthoDB" id="8705346at2"/>
<protein>
    <submittedName>
        <fullName evidence="1">Inclusion body family protein</fullName>
    </submittedName>
</protein>
<dbReference type="PATRIC" id="fig|279058.17.peg.3036"/>
<evidence type="ECO:0000313" key="2">
    <source>
        <dbReference type="Proteomes" id="UP000071778"/>
    </source>
</evidence>